<comment type="caution">
    <text evidence="4">The sequence shown here is derived from an EMBL/GenBank/DDBJ whole genome shotgun (WGS) entry which is preliminary data.</text>
</comment>
<reference evidence="4" key="1">
    <citation type="submission" date="2023-10" db="EMBL/GenBank/DDBJ databases">
        <authorList>
            <person name="Chen Y."/>
            <person name="Shah S."/>
            <person name="Dougan E. K."/>
            <person name="Thang M."/>
            <person name="Chan C."/>
        </authorList>
    </citation>
    <scope>NUCLEOTIDE SEQUENCE [LARGE SCALE GENOMIC DNA]</scope>
</reference>
<keyword evidence="1" id="KW-0479">Metal-binding</keyword>
<feature type="non-terminal residue" evidence="4">
    <location>
        <position position="1"/>
    </location>
</feature>
<evidence type="ECO:0000256" key="1">
    <source>
        <dbReference type="PROSITE-ProRule" id="PRU00723"/>
    </source>
</evidence>
<evidence type="ECO:0000259" key="3">
    <source>
        <dbReference type="PROSITE" id="PS50103"/>
    </source>
</evidence>
<feature type="domain" description="C3H1-type" evidence="3">
    <location>
        <begin position="286"/>
        <end position="314"/>
    </location>
</feature>
<dbReference type="EMBL" id="CAUYUJ010015241">
    <property type="protein sequence ID" value="CAK0851457.1"/>
    <property type="molecule type" value="Genomic_DNA"/>
</dbReference>
<dbReference type="InterPro" id="IPR000571">
    <property type="entry name" value="Znf_CCCH"/>
</dbReference>
<keyword evidence="5" id="KW-1185">Reference proteome</keyword>
<name>A0ABN9TYQ6_9DINO</name>
<feature type="compositionally biased region" description="Polar residues" evidence="2">
    <location>
        <begin position="111"/>
        <end position="125"/>
    </location>
</feature>
<dbReference type="Proteomes" id="UP001189429">
    <property type="component" value="Unassembled WGS sequence"/>
</dbReference>
<keyword evidence="1" id="KW-0862">Zinc</keyword>
<dbReference type="PROSITE" id="PS50103">
    <property type="entry name" value="ZF_C3H1"/>
    <property type="match status" value="1"/>
</dbReference>
<organism evidence="4 5">
    <name type="scientific">Prorocentrum cordatum</name>
    <dbReference type="NCBI Taxonomy" id="2364126"/>
    <lineage>
        <taxon>Eukaryota</taxon>
        <taxon>Sar</taxon>
        <taxon>Alveolata</taxon>
        <taxon>Dinophyceae</taxon>
        <taxon>Prorocentrales</taxon>
        <taxon>Prorocentraceae</taxon>
        <taxon>Prorocentrum</taxon>
    </lineage>
</organism>
<gene>
    <name evidence="4" type="ORF">PCOR1329_LOCUS43611</name>
</gene>
<feature type="zinc finger region" description="C3H1-type" evidence="1">
    <location>
        <begin position="286"/>
        <end position="314"/>
    </location>
</feature>
<evidence type="ECO:0000313" key="5">
    <source>
        <dbReference type="Proteomes" id="UP001189429"/>
    </source>
</evidence>
<sequence>RGLHWAVSPDICTPSSAMAGCAAASAAEDAGALLPSLAVKNTFIHIDTAEEGALPPRRRLSVPPSARLAGRPRGGSSPSSKLSLQPALDTDSEASTLSAASPRGSAGEDSASPSCADSVASSTPLASPRRQCWADETEDAGLLAPPPPPPVCARPRRDRPQKQLNANAAVWTPAAAAAHGALPAVDPLARALTAQVASLMEQLQVTFNCGSAKVKVEVVGGELSPCCVVMWIRPGDSWLTESLLTAAREALLRISSERSGVYVLGFNGRPFTPQPNGFSGILAKMDDRTQACWEMYKQGSCGRGAACRWQHPTVGFPVNVLVAVAGGADVPAA</sequence>
<feature type="compositionally biased region" description="Low complexity" evidence="2">
    <location>
        <begin position="61"/>
        <end position="87"/>
    </location>
</feature>
<feature type="region of interest" description="Disordered" evidence="2">
    <location>
        <begin position="55"/>
        <end position="132"/>
    </location>
</feature>
<evidence type="ECO:0000313" key="4">
    <source>
        <dbReference type="EMBL" id="CAK0851457.1"/>
    </source>
</evidence>
<evidence type="ECO:0000256" key="2">
    <source>
        <dbReference type="SAM" id="MobiDB-lite"/>
    </source>
</evidence>
<proteinExistence type="predicted"/>
<accession>A0ABN9TYQ6</accession>
<protein>
    <recommendedName>
        <fullName evidence="3">C3H1-type domain-containing protein</fullName>
    </recommendedName>
</protein>
<keyword evidence="1" id="KW-0863">Zinc-finger</keyword>